<dbReference type="EMBL" id="JAIBOA010000009">
    <property type="protein sequence ID" value="MBW8484012.1"/>
    <property type="molecule type" value="Genomic_DNA"/>
</dbReference>
<proteinExistence type="predicted"/>
<evidence type="ECO:0000313" key="3">
    <source>
        <dbReference type="Proteomes" id="UP000774570"/>
    </source>
</evidence>
<evidence type="ECO:0000313" key="2">
    <source>
        <dbReference type="EMBL" id="MBW8484012.1"/>
    </source>
</evidence>
<protein>
    <submittedName>
        <fullName evidence="2">DUF397 domain-containing protein</fullName>
    </submittedName>
</protein>
<sequence length="61" mass="6698">MDMNKATWRKSSYSNDNGALCIELAATADLVAVRDSKSPETGHIPLTRDTFRKLSATIKSL</sequence>
<accession>A0ABS7FUC8</accession>
<reference evidence="2 3" key="1">
    <citation type="submission" date="2021-07" db="EMBL/GenBank/DDBJ databases">
        <title>Actinomadura sp. PM05-2 isolated from lichen.</title>
        <authorList>
            <person name="Somphong A."/>
            <person name="Phongsopitanun W."/>
            <person name="Tanasupawat S."/>
            <person name="Peongsungnone V."/>
        </authorList>
    </citation>
    <scope>NUCLEOTIDE SEQUENCE [LARGE SCALE GENOMIC DNA]</scope>
    <source>
        <strain evidence="2 3">PM05-2</strain>
    </source>
</reference>
<keyword evidence="3" id="KW-1185">Reference proteome</keyword>
<dbReference type="InterPro" id="IPR007278">
    <property type="entry name" value="DUF397"/>
</dbReference>
<comment type="caution">
    <text evidence="2">The sequence shown here is derived from an EMBL/GenBank/DDBJ whole genome shotgun (WGS) entry which is preliminary data.</text>
</comment>
<feature type="domain" description="DUF397" evidence="1">
    <location>
        <begin position="6"/>
        <end position="59"/>
    </location>
</feature>
<name>A0ABS7FUC8_9ACTN</name>
<dbReference type="RefSeq" id="WP_220167239.1">
    <property type="nucleotide sequence ID" value="NZ_JAIBOA010000009.1"/>
</dbReference>
<organism evidence="2 3">
    <name type="scientific">Actinomadura parmotrematis</name>
    <dbReference type="NCBI Taxonomy" id="2864039"/>
    <lineage>
        <taxon>Bacteria</taxon>
        <taxon>Bacillati</taxon>
        <taxon>Actinomycetota</taxon>
        <taxon>Actinomycetes</taxon>
        <taxon>Streptosporangiales</taxon>
        <taxon>Thermomonosporaceae</taxon>
        <taxon>Actinomadura</taxon>
    </lineage>
</organism>
<dbReference type="Proteomes" id="UP000774570">
    <property type="component" value="Unassembled WGS sequence"/>
</dbReference>
<evidence type="ECO:0000259" key="1">
    <source>
        <dbReference type="Pfam" id="PF04149"/>
    </source>
</evidence>
<gene>
    <name evidence="2" type="ORF">K1Y72_16615</name>
</gene>
<dbReference type="Pfam" id="PF04149">
    <property type="entry name" value="DUF397"/>
    <property type="match status" value="1"/>
</dbReference>